<dbReference type="Proteomes" id="UP000265768">
    <property type="component" value="Unassembled WGS sequence"/>
</dbReference>
<name>A0A3A4B4E9_9ACTN</name>
<evidence type="ECO:0008006" key="4">
    <source>
        <dbReference type="Google" id="ProtNLM"/>
    </source>
</evidence>
<keyword evidence="1" id="KW-1133">Transmembrane helix</keyword>
<dbReference type="Gene3D" id="2.170.16.10">
    <property type="entry name" value="Hedgehog/Intein (Hint) domain"/>
    <property type="match status" value="1"/>
</dbReference>
<feature type="transmembrane region" description="Helical" evidence="1">
    <location>
        <begin position="149"/>
        <end position="166"/>
    </location>
</feature>
<dbReference type="OrthoDB" id="582519at2"/>
<dbReference type="AlphaFoldDB" id="A0A3A4B4E9"/>
<evidence type="ECO:0000256" key="1">
    <source>
        <dbReference type="SAM" id="Phobius"/>
    </source>
</evidence>
<comment type="caution">
    <text evidence="2">The sequence shown here is derived from an EMBL/GenBank/DDBJ whole genome shotgun (WGS) entry which is preliminary data.</text>
</comment>
<evidence type="ECO:0000313" key="3">
    <source>
        <dbReference type="Proteomes" id="UP000265768"/>
    </source>
</evidence>
<dbReference type="InterPro" id="IPR036844">
    <property type="entry name" value="Hint_dom_sf"/>
</dbReference>
<accession>A0A3A4B4E9</accession>
<gene>
    <name evidence="2" type="ORF">D5H75_15685</name>
</gene>
<keyword evidence="1" id="KW-0812">Transmembrane</keyword>
<evidence type="ECO:0000313" key="2">
    <source>
        <dbReference type="EMBL" id="RJL32240.1"/>
    </source>
</evidence>
<dbReference type="Pfam" id="PF07591">
    <property type="entry name" value="PT-HINT"/>
    <property type="match status" value="1"/>
</dbReference>
<reference evidence="2 3" key="1">
    <citation type="submission" date="2018-09" db="EMBL/GenBank/DDBJ databases">
        <title>YIM 75507 draft genome.</title>
        <authorList>
            <person name="Tang S."/>
            <person name="Feng Y."/>
        </authorList>
    </citation>
    <scope>NUCLEOTIDE SEQUENCE [LARGE SCALE GENOMIC DNA]</scope>
    <source>
        <strain evidence="2 3">YIM 75507</strain>
    </source>
</reference>
<keyword evidence="1" id="KW-0472">Membrane</keyword>
<keyword evidence="3" id="KW-1185">Reference proteome</keyword>
<dbReference type="EMBL" id="QZEY01000005">
    <property type="protein sequence ID" value="RJL32240.1"/>
    <property type="molecule type" value="Genomic_DNA"/>
</dbReference>
<organism evidence="2 3">
    <name type="scientific">Bailinhaonella thermotolerans</name>
    <dbReference type="NCBI Taxonomy" id="1070861"/>
    <lineage>
        <taxon>Bacteria</taxon>
        <taxon>Bacillati</taxon>
        <taxon>Actinomycetota</taxon>
        <taxon>Actinomycetes</taxon>
        <taxon>Streptosporangiales</taxon>
        <taxon>Streptosporangiaceae</taxon>
        <taxon>Bailinhaonella</taxon>
    </lineage>
</organism>
<proteinExistence type="predicted"/>
<dbReference type="SUPFAM" id="SSF51294">
    <property type="entry name" value="Hedgehog/intein (Hint) domain"/>
    <property type="match status" value="1"/>
</dbReference>
<protein>
    <recommendedName>
        <fullName evidence="4">Hedgehog/Intein (Hint) domain-containing protein</fullName>
    </recommendedName>
</protein>
<sequence length="192" mass="20859">MSICSDMADTCGDWRGMLFDEYTRTHDPVTFSASGRAPRLPVNVWSKGLREAFKKALAAGCGDSFVAGTRVLLADGTAKPIEQIKTGDKVLATDPYTGKTQAKTVVATITTDDGKDYVQLTIDTDGLGRVLWIRWGGVRGELGIRLRGLVVRGVMGVWFVVMSSVMRRGSGSRRCCRRIRRGVGDGVIIGRC</sequence>